<evidence type="ECO:0000256" key="4">
    <source>
        <dbReference type="ARBA" id="ARBA00022475"/>
    </source>
</evidence>
<dbReference type="PANTHER" id="PTHR43297">
    <property type="entry name" value="OLIGOPEPTIDE TRANSPORT ATP-BINDING PROTEIN APPD"/>
    <property type="match status" value="1"/>
</dbReference>
<dbReference type="Gene3D" id="3.40.50.300">
    <property type="entry name" value="P-loop containing nucleotide triphosphate hydrolases"/>
    <property type="match status" value="2"/>
</dbReference>
<dbReference type="InterPro" id="IPR003439">
    <property type="entry name" value="ABC_transporter-like_ATP-bd"/>
</dbReference>
<dbReference type="Proteomes" id="UP001596150">
    <property type="component" value="Unassembled WGS sequence"/>
</dbReference>
<comment type="similarity">
    <text evidence="2">Belongs to the ABC transporter superfamily.</text>
</comment>
<organism evidence="9 10">
    <name type="scientific">Kaistia terrae</name>
    <dbReference type="NCBI Taxonomy" id="537017"/>
    <lineage>
        <taxon>Bacteria</taxon>
        <taxon>Pseudomonadati</taxon>
        <taxon>Pseudomonadota</taxon>
        <taxon>Alphaproteobacteria</taxon>
        <taxon>Hyphomicrobiales</taxon>
        <taxon>Kaistiaceae</taxon>
        <taxon>Kaistia</taxon>
    </lineage>
</organism>
<keyword evidence="10" id="KW-1185">Reference proteome</keyword>
<protein>
    <submittedName>
        <fullName evidence="9">Dipeptide ABC transporter ATP-binding protein</fullName>
    </submittedName>
</protein>
<evidence type="ECO:0000313" key="9">
    <source>
        <dbReference type="EMBL" id="MFC5514470.1"/>
    </source>
</evidence>
<keyword evidence="6 9" id="KW-0067">ATP-binding</keyword>
<evidence type="ECO:0000256" key="5">
    <source>
        <dbReference type="ARBA" id="ARBA00022741"/>
    </source>
</evidence>
<dbReference type="SUPFAM" id="SSF52540">
    <property type="entry name" value="P-loop containing nucleoside triphosphate hydrolases"/>
    <property type="match status" value="2"/>
</dbReference>
<keyword evidence="4" id="KW-1003">Cell membrane</keyword>
<dbReference type="RefSeq" id="WP_266342504.1">
    <property type="nucleotide sequence ID" value="NZ_JAPKNH010000002.1"/>
</dbReference>
<keyword evidence="5" id="KW-0547">Nucleotide-binding</keyword>
<keyword evidence="3" id="KW-0813">Transport</keyword>
<evidence type="ECO:0000259" key="8">
    <source>
        <dbReference type="PROSITE" id="PS50893"/>
    </source>
</evidence>
<dbReference type="InterPro" id="IPR017871">
    <property type="entry name" value="ABC_transporter-like_CS"/>
</dbReference>
<evidence type="ECO:0000256" key="6">
    <source>
        <dbReference type="ARBA" id="ARBA00022840"/>
    </source>
</evidence>
<gene>
    <name evidence="9" type="ORF">ACFPP9_01715</name>
</gene>
<dbReference type="PROSITE" id="PS00211">
    <property type="entry name" value="ABC_TRANSPORTER_1"/>
    <property type="match status" value="1"/>
</dbReference>
<evidence type="ECO:0000313" key="10">
    <source>
        <dbReference type="Proteomes" id="UP001596150"/>
    </source>
</evidence>
<dbReference type="Pfam" id="PF08352">
    <property type="entry name" value="oligo_HPY"/>
    <property type="match status" value="1"/>
</dbReference>
<evidence type="ECO:0000256" key="7">
    <source>
        <dbReference type="ARBA" id="ARBA00023136"/>
    </source>
</evidence>
<reference evidence="10" key="1">
    <citation type="journal article" date="2019" name="Int. J. Syst. Evol. Microbiol.">
        <title>The Global Catalogue of Microorganisms (GCM) 10K type strain sequencing project: providing services to taxonomists for standard genome sequencing and annotation.</title>
        <authorList>
            <consortium name="The Broad Institute Genomics Platform"/>
            <consortium name="The Broad Institute Genome Sequencing Center for Infectious Disease"/>
            <person name="Wu L."/>
            <person name="Ma J."/>
        </authorList>
    </citation>
    <scope>NUCLEOTIDE SEQUENCE [LARGE SCALE GENOMIC DNA]</scope>
    <source>
        <strain evidence="10">KACC 12633</strain>
    </source>
</reference>
<proteinExistence type="inferred from homology"/>
<feature type="domain" description="ABC transporter" evidence="8">
    <location>
        <begin position="297"/>
        <end position="542"/>
    </location>
</feature>
<evidence type="ECO:0000256" key="1">
    <source>
        <dbReference type="ARBA" id="ARBA00004417"/>
    </source>
</evidence>
<comment type="subcellular location">
    <subcellularLocation>
        <location evidence="1">Cell inner membrane</location>
        <topology evidence="1">Peripheral membrane protein</topology>
    </subcellularLocation>
</comment>
<sequence length="624" mass="68431">MTRLEAAALQASSMIEPTTARTVLSVENLVVGYPVDGRMIKPVDGLSFKVREREVVGLIGDAGSGKSTAALALLGLARAPGKILGGKVEFDGRDLLKLPDAEIRAIRGRDIGIIVQNPRSSLNPMLRIGKQIGYAYQAHNAASGQQLRRKAIDMLRMVGINDPERRADSYAHELSGGMAQRALIAMALSSKPKLLIADEPTSGLDVTIQAQFLDEMWNTVQQTGSAILLITQELGTLANYCDRVLVLHEGRIVEDAPVREFFANPQHPYSQQILKLQRERGSSLGLELPEGGVKPLLQTRDLRKTFAVQHTKKTIQAVDKVSLSIGRGETLGLVGESGSGKTTVGRCLLRLLEPTSGSVVFDGEDLVKLPPNDMRRYRSKLQIVFQDPFDSLNPRWTIRRILCEPLDLHSNLSAADKNKRAEELIDLVDLDRTLLDRKPRGLGAGALQRINIARALACNPEFIVLDEPTSVLSPRARVGLIELLVRLQKELGISYLFISHDLTTVRYLCHKVSVMYLGQIVETGTVEQVFSRPQHPYSQALLSAHLFPDPTNRRVDKVIPAALEGEIPSPIDLPIGCYLASRCPHVVEACRSTPQTLEPVDTGQEVRCWRAAAGEITAFKGAHA</sequence>
<dbReference type="InterPro" id="IPR027417">
    <property type="entry name" value="P-loop_NTPase"/>
</dbReference>
<dbReference type="InterPro" id="IPR013563">
    <property type="entry name" value="Oligopep_ABC_C"/>
</dbReference>
<name>A0ABW0PPN9_9HYPH</name>
<dbReference type="GO" id="GO:0005524">
    <property type="term" value="F:ATP binding"/>
    <property type="evidence" value="ECO:0007669"/>
    <property type="project" value="UniProtKB-KW"/>
</dbReference>
<dbReference type="PROSITE" id="PS50893">
    <property type="entry name" value="ABC_TRANSPORTER_2"/>
    <property type="match status" value="2"/>
</dbReference>
<dbReference type="SMART" id="SM00382">
    <property type="entry name" value="AAA"/>
    <property type="match status" value="2"/>
</dbReference>
<dbReference type="EMBL" id="JBHSML010000002">
    <property type="protein sequence ID" value="MFC5514470.1"/>
    <property type="molecule type" value="Genomic_DNA"/>
</dbReference>
<dbReference type="NCBIfam" id="NF007739">
    <property type="entry name" value="PRK10419.1"/>
    <property type="match status" value="2"/>
</dbReference>
<dbReference type="NCBIfam" id="TIGR01727">
    <property type="entry name" value="oligo_HPY"/>
    <property type="match status" value="1"/>
</dbReference>
<dbReference type="PANTHER" id="PTHR43297:SF2">
    <property type="entry name" value="DIPEPTIDE TRANSPORT ATP-BINDING PROTEIN DPPD"/>
    <property type="match status" value="1"/>
</dbReference>
<feature type="domain" description="ABC transporter" evidence="8">
    <location>
        <begin position="24"/>
        <end position="274"/>
    </location>
</feature>
<keyword evidence="7" id="KW-0472">Membrane</keyword>
<comment type="caution">
    <text evidence="9">The sequence shown here is derived from an EMBL/GenBank/DDBJ whole genome shotgun (WGS) entry which is preliminary data.</text>
</comment>
<evidence type="ECO:0000256" key="2">
    <source>
        <dbReference type="ARBA" id="ARBA00005417"/>
    </source>
</evidence>
<accession>A0ABW0PPN9</accession>
<dbReference type="CDD" id="cd03257">
    <property type="entry name" value="ABC_NikE_OppD_transporters"/>
    <property type="match status" value="2"/>
</dbReference>
<dbReference type="InterPro" id="IPR003593">
    <property type="entry name" value="AAA+_ATPase"/>
</dbReference>
<evidence type="ECO:0000256" key="3">
    <source>
        <dbReference type="ARBA" id="ARBA00022448"/>
    </source>
</evidence>
<dbReference type="InterPro" id="IPR050388">
    <property type="entry name" value="ABC_Ni/Peptide_Import"/>
</dbReference>
<dbReference type="NCBIfam" id="NF008453">
    <property type="entry name" value="PRK11308.1"/>
    <property type="match status" value="2"/>
</dbReference>
<dbReference type="Pfam" id="PF00005">
    <property type="entry name" value="ABC_tran"/>
    <property type="match status" value="2"/>
</dbReference>